<gene>
    <name evidence="2" type="ORF">CNECB9_4260003</name>
</gene>
<feature type="region of interest" description="Disordered" evidence="1">
    <location>
        <begin position="42"/>
        <end position="67"/>
    </location>
</feature>
<dbReference type="EMBL" id="FMSH01000364">
    <property type="protein sequence ID" value="SCU83768.1"/>
    <property type="molecule type" value="Genomic_DNA"/>
</dbReference>
<sequence>MDRDFRCHAVFFQFLIVLSLFHDNIKTTTVIPAQAGQCADAHWTSGGRPEGVSESEQSSVFHVPLRG</sequence>
<evidence type="ECO:0000256" key="1">
    <source>
        <dbReference type="SAM" id="MobiDB-lite"/>
    </source>
</evidence>
<evidence type="ECO:0000313" key="2">
    <source>
        <dbReference type="EMBL" id="SCU83768.1"/>
    </source>
</evidence>
<reference evidence="2" key="1">
    <citation type="submission" date="2016-09" db="EMBL/GenBank/DDBJ databases">
        <authorList>
            <person name="Capua I."/>
            <person name="De Benedictis P."/>
            <person name="Joannis T."/>
            <person name="Lombin L.H."/>
            <person name="Cattoli G."/>
        </authorList>
    </citation>
    <scope>NUCLEOTIDE SEQUENCE</scope>
    <source>
        <strain evidence="2">B9</strain>
    </source>
</reference>
<dbReference type="AlphaFoldDB" id="A0A1K0JFT2"/>
<accession>A0A1K0JFT2</accession>
<name>A0A1K0JFT2_CUPNE</name>
<protein>
    <submittedName>
        <fullName evidence="2">Uncharacterized protein</fullName>
    </submittedName>
</protein>
<organism evidence="2">
    <name type="scientific">Cupriavidus necator</name>
    <name type="common">Alcaligenes eutrophus</name>
    <name type="synonym">Ralstonia eutropha</name>
    <dbReference type="NCBI Taxonomy" id="106590"/>
    <lineage>
        <taxon>Bacteria</taxon>
        <taxon>Pseudomonadati</taxon>
        <taxon>Pseudomonadota</taxon>
        <taxon>Betaproteobacteria</taxon>
        <taxon>Burkholderiales</taxon>
        <taxon>Burkholderiaceae</taxon>
        <taxon>Cupriavidus</taxon>
    </lineage>
</organism>
<proteinExistence type="predicted"/>